<name>A0A7X6MQE2_9MYCO</name>
<feature type="region of interest" description="Disordered" evidence="1">
    <location>
        <begin position="69"/>
        <end position="95"/>
    </location>
</feature>
<comment type="caution">
    <text evidence="2">The sequence shown here is derived from an EMBL/GenBank/DDBJ whole genome shotgun (WGS) entry which is preliminary data.</text>
</comment>
<proteinExistence type="predicted"/>
<protein>
    <submittedName>
        <fullName evidence="2">Uncharacterized protein</fullName>
    </submittedName>
</protein>
<dbReference type="EMBL" id="JAAXPJ010000007">
    <property type="protein sequence ID" value="NKZ13005.1"/>
    <property type="molecule type" value="Genomic_DNA"/>
</dbReference>
<dbReference type="Proteomes" id="UP000518188">
    <property type="component" value="Unassembled WGS sequence"/>
</dbReference>
<gene>
    <name evidence="2" type="ORF">HGA11_18695</name>
</gene>
<evidence type="ECO:0000313" key="2">
    <source>
        <dbReference type="EMBL" id="NKZ13005.1"/>
    </source>
</evidence>
<accession>A0A7X6MQE2</accession>
<evidence type="ECO:0000313" key="3">
    <source>
        <dbReference type="Proteomes" id="UP000518188"/>
    </source>
</evidence>
<sequence length="95" mass="10674">MRFRLLPYVTVEVDDRVRLRARRAGERLRINLRAYLRSAADEVETASGRVRDLCDNAVNRVDLAVANVNDKIAPEPPADPAGSTDEPPKRHLQVV</sequence>
<dbReference type="AlphaFoldDB" id="A0A7X6MQE2"/>
<evidence type="ECO:0000256" key="1">
    <source>
        <dbReference type="SAM" id="MobiDB-lite"/>
    </source>
</evidence>
<dbReference type="RefSeq" id="WP_044514036.1">
    <property type="nucleotide sequence ID" value="NZ_HG322951.1"/>
</dbReference>
<organism evidence="2 3">
    <name type="scientific">Mycolicibacterium septicum DSM 44393</name>
    <dbReference type="NCBI Taxonomy" id="1341646"/>
    <lineage>
        <taxon>Bacteria</taxon>
        <taxon>Bacillati</taxon>
        <taxon>Actinomycetota</taxon>
        <taxon>Actinomycetes</taxon>
        <taxon>Mycobacteriales</taxon>
        <taxon>Mycobacteriaceae</taxon>
        <taxon>Mycolicibacterium</taxon>
    </lineage>
</organism>
<reference evidence="2 3" key="1">
    <citation type="submission" date="2020-04" db="EMBL/GenBank/DDBJ databases">
        <title>MicrobeNet Type strains.</title>
        <authorList>
            <person name="Nicholson A.C."/>
        </authorList>
    </citation>
    <scope>NUCLEOTIDE SEQUENCE [LARGE SCALE GENOMIC DNA]</scope>
    <source>
        <strain evidence="2 3">ATCC 700731</strain>
    </source>
</reference>